<keyword evidence="6 9" id="KW-1133">Transmembrane helix</keyword>
<dbReference type="GO" id="GO:0005886">
    <property type="term" value="C:plasma membrane"/>
    <property type="evidence" value="ECO:0007669"/>
    <property type="project" value="UniProtKB-SubCell"/>
</dbReference>
<feature type="transmembrane region" description="Helical" evidence="9">
    <location>
        <begin position="144"/>
        <end position="162"/>
    </location>
</feature>
<feature type="transmembrane region" description="Helical" evidence="9">
    <location>
        <begin position="525"/>
        <end position="546"/>
    </location>
</feature>
<dbReference type="Proteomes" id="UP000006565">
    <property type="component" value="Chromosome"/>
</dbReference>
<evidence type="ECO:0000256" key="8">
    <source>
        <dbReference type="SAM" id="MobiDB-lite"/>
    </source>
</evidence>
<feature type="transmembrane region" description="Helical" evidence="9">
    <location>
        <begin position="491"/>
        <end position="513"/>
    </location>
</feature>
<feature type="compositionally biased region" description="Low complexity" evidence="8">
    <location>
        <begin position="327"/>
        <end position="351"/>
    </location>
</feature>
<evidence type="ECO:0000256" key="9">
    <source>
        <dbReference type="SAM" id="Phobius"/>
    </source>
</evidence>
<dbReference type="HOGENOM" id="CLU_007261_1_0_2"/>
<evidence type="ECO:0000256" key="7">
    <source>
        <dbReference type="ARBA" id="ARBA00023136"/>
    </source>
</evidence>
<feature type="compositionally biased region" description="Polar residues" evidence="8">
    <location>
        <begin position="296"/>
        <end position="326"/>
    </location>
</feature>
<keyword evidence="5 9" id="KW-0812">Transmembrane</keyword>
<feature type="domain" description="Putative mannosyltransferase YkcA/B-like C-terminal" evidence="11">
    <location>
        <begin position="577"/>
        <end position="665"/>
    </location>
</feature>
<evidence type="ECO:0000259" key="10">
    <source>
        <dbReference type="Pfam" id="PF13231"/>
    </source>
</evidence>
<evidence type="ECO:0000313" key="12">
    <source>
        <dbReference type="EMBL" id="ADN35833.1"/>
    </source>
</evidence>
<keyword evidence="7 9" id="KW-0472">Membrane</keyword>
<dbReference type="InterPro" id="IPR038731">
    <property type="entry name" value="RgtA/B/C-like"/>
</dbReference>
<dbReference type="GO" id="GO:0008610">
    <property type="term" value="P:lipid biosynthetic process"/>
    <property type="evidence" value="ECO:0007669"/>
    <property type="project" value="UniProtKB-ARBA"/>
</dbReference>
<keyword evidence="13" id="KW-1185">Reference proteome</keyword>
<evidence type="ECO:0000313" key="13">
    <source>
        <dbReference type="Proteomes" id="UP000006565"/>
    </source>
</evidence>
<evidence type="ECO:0000256" key="2">
    <source>
        <dbReference type="ARBA" id="ARBA00022475"/>
    </source>
</evidence>
<dbReference type="OrthoDB" id="118122at2157"/>
<keyword evidence="4 12" id="KW-0808">Transferase</keyword>
<sequence>MTGKDFISAYRNEILLAAILVLSGILNIWNIWSQGITNEYYAAAVRSMLENPGVMFFNSFDAAGFVTVDKPPVGLWVQAASAALLGFSGWALVLPQALAGVGSVALVYLIVSRPFGKQAGLVSAFALAVTPIFVAVSRNGTIDGLLILVLLLAFWTGLYAARKQSLPYLLLAMILVGIGFNIKMIQALIVVPAILAAYILATMDKPAIKRVSHIFLAVVVLLVVSFSWTVAMDSIPADERPYIGGSGDNTVWGLITGHNGIDRLESSSGSGTGSAPSLQGEAAISDTISEITSSSGALTSDNSEQSDLSNHTSGNRSSHSSGLLNQSKTSSTRSSSAGSSGGSTHTGSGSMDDTGSPGIFRLFGSELSGQIAWLLAFALIGLLAFFKRPAEISGKGLEESGYFSERGILLAALLLWLLPGMLYFSFTTGHWHVYYLATIAPPLAALAGIGAFGLYRAFFTDGPKSWLLVAAIAIAGLLQAVFLLYNEEWVGAFIPAFIAAIVLLTASLVYINIRKSKSGHLQKAVVFTAIAILFVAPFAWACTPMLSGSGSRLPTAGPDLLDGGKNSAGSGESLSGLAQYLISHNNSETFLVAVPSSNSGGAELILETGYPVMALGGYSGSDQILSVEELEEYVDEGRIKYFLVTDSSSGRGSSSGNSEIYSWIRDYCTEVPSSEWSGSTGEWSSYTLYEYNNSAQ</sequence>
<evidence type="ECO:0000256" key="4">
    <source>
        <dbReference type="ARBA" id="ARBA00022679"/>
    </source>
</evidence>
<evidence type="ECO:0000259" key="11">
    <source>
        <dbReference type="Pfam" id="PF24878"/>
    </source>
</evidence>
<feature type="transmembrane region" description="Helical" evidence="9">
    <location>
        <begin position="118"/>
        <end position="137"/>
    </location>
</feature>
<protein>
    <submittedName>
        <fullName evidence="12">Glycosyl transferase family 39</fullName>
    </submittedName>
</protein>
<dbReference type="PANTHER" id="PTHR33908:SF3">
    <property type="entry name" value="UNDECAPRENYL PHOSPHATE-ALPHA-4-AMINO-4-DEOXY-L-ARABINOSE ARABINOSYL TRANSFERASE"/>
    <property type="match status" value="1"/>
</dbReference>
<dbReference type="eggNOG" id="arCOG00562">
    <property type="taxonomic scope" value="Archaea"/>
</dbReference>
<dbReference type="InterPro" id="IPR056785">
    <property type="entry name" value="YkcA/B-like_C"/>
</dbReference>
<dbReference type="KEGG" id="mpi:Mpet_1066"/>
<name>E1RKI0_METP4</name>
<dbReference type="RefSeq" id="WP_013329011.1">
    <property type="nucleotide sequence ID" value="NC_014507.1"/>
</dbReference>
<feature type="transmembrane region" description="Helical" evidence="9">
    <location>
        <begin position="213"/>
        <end position="231"/>
    </location>
</feature>
<dbReference type="STRING" id="679926.Mpet_1066"/>
<feature type="transmembrane region" description="Helical" evidence="9">
    <location>
        <begin position="407"/>
        <end position="426"/>
    </location>
</feature>
<feature type="transmembrane region" description="Helical" evidence="9">
    <location>
        <begin position="168"/>
        <end position="201"/>
    </location>
</feature>
<dbReference type="Pfam" id="PF13231">
    <property type="entry name" value="PMT_2"/>
    <property type="match status" value="1"/>
</dbReference>
<organism evidence="12 13">
    <name type="scientific">Methanolacinia petrolearia (strain DSM 11571 / OCM 486 / SEBR 4847)</name>
    <name type="common">Methanoplanus petrolearius</name>
    <dbReference type="NCBI Taxonomy" id="679926"/>
    <lineage>
        <taxon>Archaea</taxon>
        <taxon>Methanobacteriati</taxon>
        <taxon>Methanobacteriota</taxon>
        <taxon>Stenosarchaea group</taxon>
        <taxon>Methanomicrobia</taxon>
        <taxon>Methanomicrobiales</taxon>
        <taxon>Methanomicrobiaceae</taxon>
        <taxon>Methanolacinia</taxon>
    </lineage>
</organism>
<dbReference type="AlphaFoldDB" id="E1RKI0"/>
<comment type="subcellular location">
    <subcellularLocation>
        <location evidence="1">Cell membrane</location>
        <topology evidence="1">Multi-pass membrane protein</topology>
    </subcellularLocation>
</comment>
<accession>E1RKI0</accession>
<evidence type="ECO:0000256" key="6">
    <source>
        <dbReference type="ARBA" id="ARBA00022989"/>
    </source>
</evidence>
<feature type="domain" description="Glycosyltransferase RgtA/B/C/D-like" evidence="10">
    <location>
        <begin position="69"/>
        <end position="228"/>
    </location>
</feature>
<keyword evidence="2" id="KW-1003">Cell membrane</keyword>
<dbReference type="EMBL" id="CP002117">
    <property type="protein sequence ID" value="ADN35833.1"/>
    <property type="molecule type" value="Genomic_DNA"/>
</dbReference>
<feature type="transmembrane region" description="Helical" evidence="9">
    <location>
        <begin position="432"/>
        <end position="454"/>
    </location>
</feature>
<reference evidence="12 13" key="1">
    <citation type="journal article" date="2010" name="Stand. Genomic Sci.">
        <title>Complete genome sequence of Methanoplanus petrolearius type strain (SEBR 4847).</title>
        <authorList>
            <person name="Brambilla E."/>
            <person name="Djao O.D."/>
            <person name="Daligault H."/>
            <person name="Lapidus A."/>
            <person name="Lucas S."/>
            <person name="Hammon N."/>
            <person name="Nolan M."/>
            <person name="Tice H."/>
            <person name="Cheng J.F."/>
            <person name="Han C."/>
            <person name="Tapia R."/>
            <person name="Goodwin L."/>
            <person name="Pitluck S."/>
            <person name="Liolios K."/>
            <person name="Ivanova N."/>
            <person name="Mavromatis K."/>
            <person name="Mikhailova N."/>
            <person name="Pati A."/>
            <person name="Chen A."/>
            <person name="Palaniappan K."/>
            <person name="Land M."/>
            <person name="Hauser L."/>
            <person name="Chang Y.J."/>
            <person name="Jeffries C.D."/>
            <person name="Rohde M."/>
            <person name="Spring S."/>
            <person name="Sikorski J."/>
            <person name="Goker M."/>
            <person name="Woyke T."/>
            <person name="Bristow J."/>
            <person name="Eisen J.A."/>
            <person name="Markowitz V."/>
            <person name="Hugenholtz P."/>
            <person name="Kyrpides N.C."/>
            <person name="Klenk H.P."/>
        </authorList>
    </citation>
    <scope>NUCLEOTIDE SEQUENCE [LARGE SCALE GENOMIC DNA]</scope>
    <source>
        <strain evidence="13">DSM 11571 / OCM 486 / SEBR 4847</strain>
    </source>
</reference>
<keyword evidence="3" id="KW-0328">Glycosyltransferase</keyword>
<evidence type="ECO:0000256" key="5">
    <source>
        <dbReference type="ARBA" id="ARBA00022692"/>
    </source>
</evidence>
<proteinExistence type="predicted"/>
<dbReference type="GO" id="GO:0010041">
    <property type="term" value="P:response to iron(III) ion"/>
    <property type="evidence" value="ECO:0007669"/>
    <property type="project" value="TreeGrafter"/>
</dbReference>
<feature type="region of interest" description="Disordered" evidence="8">
    <location>
        <begin position="294"/>
        <end position="351"/>
    </location>
</feature>
<feature type="transmembrane region" description="Helical" evidence="9">
    <location>
        <begin position="367"/>
        <end position="386"/>
    </location>
</feature>
<feature type="transmembrane region" description="Helical" evidence="9">
    <location>
        <begin position="12"/>
        <end position="32"/>
    </location>
</feature>
<evidence type="ECO:0000256" key="3">
    <source>
        <dbReference type="ARBA" id="ARBA00022676"/>
    </source>
</evidence>
<dbReference type="GeneID" id="9743530"/>
<dbReference type="InterPro" id="IPR050297">
    <property type="entry name" value="LipidA_mod_glycosyltrf_83"/>
</dbReference>
<feature type="transmembrane region" description="Helical" evidence="9">
    <location>
        <begin position="466"/>
        <end position="485"/>
    </location>
</feature>
<dbReference type="GO" id="GO:0016763">
    <property type="term" value="F:pentosyltransferase activity"/>
    <property type="evidence" value="ECO:0007669"/>
    <property type="project" value="TreeGrafter"/>
</dbReference>
<dbReference type="PANTHER" id="PTHR33908">
    <property type="entry name" value="MANNOSYLTRANSFERASE YKCB-RELATED"/>
    <property type="match status" value="1"/>
</dbReference>
<gene>
    <name evidence="12" type="ordered locus">Mpet_1066</name>
</gene>
<dbReference type="Pfam" id="PF24878">
    <property type="entry name" value="YkcB_C"/>
    <property type="match status" value="1"/>
</dbReference>
<evidence type="ECO:0000256" key="1">
    <source>
        <dbReference type="ARBA" id="ARBA00004651"/>
    </source>
</evidence>